<gene>
    <name evidence="1" type="ORF">M431DRAFT_227965</name>
</gene>
<proteinExistence type="predicted"/>
<dbReference type="Proteomes" id="UP000241690">
    <property type="component" value="Unassembled WGS sequence"/>
</dbReference>
<dbReference type="EMBL" id="KZ679685">
    <property type="protein sequence ID" value="PTB51824.1"/>
    <property type="molecule type" value="Genomic_DNA"/>
</dbReference>
<organism evidence="1 2">
    <name type="scientific">Trichoderma harzianum CBS 226.95</name>
    <dbReference type="NCBI Taxonomy" id="983964"/>
    <lineage>
        <taxon>Eukaryota</taxon>
        <taxon>Fungi</taxon>
        <taxon>Dikarya</taxon>
        <taxon>Ascomycota</taxon>
        <taxon>Pezizomycotina</taxon>
        <taxon>Sordariomycetes</taxon>
        <taxon>Hypocreomycetidae</taxon>
        <taxon>Hypocreales</taxon>
        <taxon>Hypocreaceae</taxon>
        <taxon>Trichoderma</taxon>
    </lineage>
</organism>
<name>A0A2T4A457_TRIHA</name>
<dbReference type="GeneID" id="36622182"/>
<reference evidence="1 2" key="1">
    <citation type="submission" date="2016-07" db="EMBL/GenBank/DDBJ databases">
        <title>Multiple horizontal gene transfer events from other fungi enriched the ability of initially mycotrophic Trichoderma (Ascomycota) to feed on dead plant biomass.</title>
        <authorList>
            <consortium name="DOE Joint Genome Institute"/>
            <person name="Aerts A."/>
            <person name="Atanasova L."/>
            <person name="Chenthamara K."/>
            <person name="Zhang J."/>
            <person name="Grujic M."/>
            <person name="Henrissat B."/>
            <person name="Kuo A."/>
            <person name="Salamov A."/>
            <person name="Lipzen A."/>
            <person name="Labutti K."/>
            <person name="Barry K."/>
            <person name="Miao Y."/>
            <person name="Rahimi M.J."/>
            <person name="Shen Q."/>
            <person name="Grigoriev I.V."/>
            <person name="Kubicek C.P."/>
            <person name="Druzhinina I.S."/>
        </authorList>
    </citation>
    <scope>NUCLEOTIDE SEQUENCE [LARGE SCALE GENOMIC DNA]</scope>
    <source>
        <strain evidence="1 2">CBS 226.95</strain>
    </source>
</reference>
<keyword evidence="2" id="KW-1185">Reference proteome</keyword>
<evidence type="ECO:0000313" key="2">
    <source>
        <dbReference type="Proteomes" id="UP000241690"/>
    </source>
</evidence>
<dbReference type="AlphaFoldDB" id="A0A2T4A457"/>
<dbReference type="RefSeq" id="XP_024771501.1">
    <property type="nucleotide sequence ID" value="XM_024913620.1"/>
</dbReference>
<protein>
    <submittedName>
        <fullName evidence="1">Uncharacterized protein</fullName>
    </submittedName>
</protein>
<evidence type="ECO:0000313" key="1">
    <source>
        <dbReference type="EMBL" id="PTB51824.1"/>
    </source>
</evidence>
<sequence length="177" mass="19957">METFEKGGCILVSGTTKTSKDHVQGLARTRRKMQLWFSARALLARDLLTPRGRVTRTKAKLEHGQDPTAQVKAQAATWPWILRWLTAASFQRSTEQEFGILVCRLPQTCIIFCKWHETTATRKRGIDVGKCVSWSRECWPMLPLSYDIFPSSIAFCKGSMLRSQSSLLAIIVGLNPS</sequence>
<accession>A0A2T4A457</accession>